<dbReference type="CDD" id="cd00590">
    <property type="entry name" value="RRM_SF"/>
    <property type="match status" value="2"/>
</dbReference>
<comment type="caution">
    <text evidence="5">The sequence shown here is derived from an EMBL/GenBank/DDBJ whole genome shotgun (WGS) entry which is preliminary data.</text>
</comment>
<feature type="domain" description="RRM" evidence="4">
    <location>
        <begin position="342"/>
        <end position="425"/>
    </location>
</feature>
<evidence type="ECO:0000256" key="2">
    <source>
        <dbReference type="ARBA" id="ARBA00023242"/>
    </source>
</evidence>
<comment type="subcellular location">
    <subcellularLocation>
        <location evidence="1">Nucleus</location>
    </subcellularLocation>
</comment>
<name>A0A8S1L826_PARPR</name>
<reference evidence="5" key="1">
    <citation type="submission" date="2021-01" db="EMBL/GenBank/DDBJ databases">
        <authorList>
            <consortium name="Genoscope - CEA"/>
            <person name="William W."/>
        </authorList>
    </citation>
    <scope>NUCLEOTIDE SEQUENCE</scope>
</reference>
<proteinExistence type="predicted"/>
<feature type="domain" description="RRM" evidence="4">
    <location>
        <begin position="103"/>
        <end position="182"/>
    </location>
</feature>
<dbReference type="PROSITE" id="PS50102">
    <property type="entry name" value="RRM"/>
    <property type="match status" value="3"/>
</dbReference>
<dbReference type="InterPro" id="IPR051183">
    <property type="entry name" value="U1_U11-U12_snRNP_70-35kDa"/>
</dbReference>
<dbReference type="Proteomes" id="UP000688137">
    <property type="component" value="Unassembled WGS sequence"/>
</dbReference>
<dbReference type="EMBL" id="CAJJDM010000027">
    <property type="protein sequence ID" value="CAD8058784.1"/>
    <property type="molecule type" value="Genomic_DNA"/>
</dbReference>
<dbReference type="Pfam" id="PF00076">
    <property type="entry name" value="RRM_1"/>
    <property type="match status" value="3"/>
</dbReference>
<evidence type="ECO:0000259" key="4">
    <source>
        <dbReference type="PROSITE" id="PS50102"/>
    </source>
</evidence>
<keyword evidence="6" id="KW-1185">Reference proteome</keyword>
<dbReference type="InterPro" id="IPR000504">
    <property type="entry name" value="RRM_dom"/>
</dbReference>
<dbReference type="SMART" id="SM00360">
    <property type="entry name" value="RRM"/>
    <property type="match status" value="3"/>
</dbReference>
<dbReference type="GO" id="GO:0071011">
    <property type="term" value="C:precatalytic spliceosome"/>
    <property type="evidence" value="ECO:0007669"/>
    <property type="project" value="TreeGrafter"/>
</dbReference>
<evidence type="ECO:0000313" key="5">
    <source>
        <dbReference type="EMBL" id="CAD8058784.1"/>
    </source>
</evidence>
<keyword evidence="2" id="KW-0539">Nucleus</keyword>
<sequence length="489" mass="57606">MQEFKEESLQQKPITNGKQYNLQKIICLENLDKEITENYLFCKFKEFGKVCRIKILKDQKTKLSTGKAFITFSNPESANKAIEIHSNKIFIKNIIKIKSFFSFRIFMHHLPQNADSKELQKEFSKYCTVQKLVINKDENGKQQSYGFIQIEKKEDGINLINRSYKNPFIHKGKILKLEQYYYEPENKIESATVYFKNFAPPLPQHLIAKVKAISSFEYGWSLIIREYLNNQVKDCYVHIDRVTRQPWAKITFLNIQFAEDNITKCNLLRTLPCFNSNALNALELIKKYGPPTNSNGSQKFQIQQIEQFFEEMYKDPFDIFKGESDNFFFSLVQSKKDEPDVRLLIIKNIQKNVTKEQISEFLGQFGKVIRLTIKINKRQNIQVQQCFVYYQTSQDSIRALSEIYDDSNSKIQQQKKEIFKNGRVVAKFLLPKKLKKRFMELQQEGSNLIADINMQFSDLDENIQFSDLDEDIQFSDLDEDISYSKLIFH</sequence>
<dbReference type="GO" id="GO:0017069">
    <property type="term" value="F:snRNA binding"/>
    <property type="evidence" value="ECO:0007669"/>
    <property type="project" value="TreeGrafter"/>
</dbReference>
<dbReference type="AlphaFoldDB" id="A0A8S1L826"/>
<protein>
    <recommendedName>
        <fullName evidence="4">RRM domain-containing protein</fullName>
    </recommendedName>
</protein>
<gene>
    <name evidence="5" type="ORF">PPRIM_AZ9-3.1.T0280016</name>
</gene>
<dbReference type="GO" id="GO:0003729">
    <property type="term" value="F:mRNA binding"/>
    <property type="evidence" value="ECO:0007669"/>
    <property type="project" value="TreeGrafter"/>
</dbReference>
<feature type="domain" description="RRM" evidence="4">
    <location>
        <begin position="24"/>
        <end position="102"/>
    </location>
</feature>
<keyword evidence="3" id="KW-0694">RNA-binding</keyword>
<dbReference type="PANTHER" id="PTHR13952:SF6">
    <property type="entry name" value="U11_U12 SMALL NUCLEAR RIBONUCLEOPROTEIN 35 KDA PROTEIN"/>
    <property type="match status" value="1"/>
</dbReference>
<accession>A0A8S1L826</accession>
<organism evidence="5 6">
    <name type="scientific">Paramecium primaurelia</name>
    <dbReference type="NCBI Taxonomy" id="5886"/>
    <lineage>
        <taxon>Eukaryota</taxon>
        <taxon>Sar</taxon>
        <taxon>Alveolata</taxon>
        <taxon>Ciliophora</taxon>
        <taxon>Intramacronucleata</taxon>
        <taxon>Oligohymenophorea</taxon>
        <taxon>Peniculida</taxon>
        <taxon>Parameciidae</taxon>
        <taxon>Paramecium</taxon>
    </lineage>
</organism>
<evidence type="ECO:0000313" key="6">
    <source>
        <dbReference type="Proteomes" id="UP000688137"/>
    </source>
</evidence>
<evidence type="ECO:0000256" key="3">
    <source>
        <dbReference type="PROSITE-ProRule" id="PRU00176"/>
    </source>
</evidence>
<evidence type="ECO:0000256" key="1">
    <source>
        <dbReference type="ARBA" id="ARBA00004123"/>
    </source>
</evidence>
<dbReference type="GO" id="GO:0000398">
    <property type="term" value="P:mRNA splicing, via spliceosome"/>
    <property type="evidence" value="ECO:0007669"/>
    <property type="project" value="TreeGrafter"/>
</dbReference>
<dbReference type="PANTHER" id="PTHR13952">
    <property type="entry name" value="U1 SMALL NUCLEAR RIBONUCLEOPROTEIN 70 KD"/>
    <property type="match status" value="1"/>
</dbReference>